<accession>A0A928ZU59</accession>
<proteinExistence type="predicted"/>
<dbReference type="PANTHER" id="PTHR43798">
    <property type="entry name" value="MONOACYLGLYCEROL LIPASE"/>
    <property type="match status" value="1"/>
</dbReference>
<evidence type="ECO:0000313" key="2">
    <source>
        <dbReference type="EMBL" id="MBE9067516.1"/>
    </source>
</evidence>
<protein>
    <submittedName>
        <fullName evidence="2">Alpha/beta hydrolase</fullName>
    </submittedName>
</protein>
<keyword evidence="3" id="KW-1185">Reference proteome</keyword>
<dbReference type="RefSeq" id="WP_193993480.1">
    <property type="nucleotide sequence ID" value="NZ_JADEXP010000100.1"/>
</dbReference>
<dbReference type="PRINTS" id="PR00111">
    <property type="entry name" value="ABHYDROLASE"/>
</dbReference>
<reference evidence="2" key="1">
    <citation type="submission" date="2020-10" db="EMBL/GenBank/DDBJ databases">
        <authorList>
            <person name="Castelo-Branco R."/>
            <person name="Eusebio N."/>
            <person name="Adriana R."/>
            <person name="Vieira A."/>
            <person name="Brugerolle De Fraissinette N."/>
            <person name="Rezende De Castro R."/>
            <person name="Schneider M.P."/>
            <person name="Vasconcelos V."/>
            <person name="Leao P.N."/>
        </authorList>
    </citation>
    <scope>NUCLEOTIDE SEQUENCE</scope>
    <source>
        <strain evidence="2">LEGE 11479</strain>
    </source>
</reference>
<sequence>MEPLFWPKTSLPIRNLRRKLKHGQVFWREIGRGQTVVLLHGSWHDGDQWSDVLPLLGHQYHCLAPDLIGFGESQRIKDKSIQSIAMQVNTLAELLDSLRLESVVLVGHSLGAWVATRFALQYPERVKGLCVLEPEGLGYEPKRWRRSRWLASPLGGLWLSITKPFVRQAAPGQTPPWLQNYHLRQRLRRYPAACRLLFQRRRKDIEAEIVGPQLATLSIPMVVLQGDGAGNTSQQLTQAFTMAAAASVRVKVVPGNDELPSYEAKAVADFLDDWLADWLTD</sequence>
<dbReference type="AlphaFoldDB" id="A0A928ZU59"/>
<keyword evidence="2" id="KW-0378">Hydrolase</keyword>
<dbReference type="InterPro" id="IPR000639">
    <property type="entry name" value="Epox_hydrolase-like"/>
</dbReference>
<comment type="caution">
    <text evidence="2">The sequence shown here is derived from an EMBL/GenBank/DDBJ whole genome shotgun (WGS) entry which is preliminary data.</text>
</comment>
<dbReference type="InterPro" id="IPR000073">
    <property type="entry name" value="AB_hydrolase_1"/>
</dbReference>
<evidence type="ECO:0000313" key="3">
    <source>
        <dbReference type="Proteomes" id="UP000615026"/>
    </source>
</evidence>
<dbReference type="PRINTS" id="PR00412">
    <property type="entry name" value="EPOXHYDRLASE"/>
</dbReference>
<gene>
    <name evidence="2" type="ORF">IQ260_12690</name>
</gene>
<organism evidence="2 3">
    <name type="scientific">Leptolyngbya cf. ectocarpi LEGE 11479</name>
    <dbReference type="NCBI Taxonomy" id="1828722"/>
    <lineage>
        <taxon>Bacteria</taxon>
        <taxon>Bacillati</taxon>
        <taxon>Cyanobacteriota</taxon>
        <taxon>Cyanophyceae</taxon>
        <taxon>Leptolyngbyales</taxon>
        <taxon>Leptolyngbyaceae</taxon>
        <taxon>Leptolyngbya group</taxon>
        <taxon>Leptolyngbya</taxon>
    </lineage>
</organism>
<name>A0A928ZU59_LEPEC</name>
<dbReference type="InterPro" id="IPR050266">
    <property type="entry name" value="AB_hydrolase_sf"/>
</dbReference>
<dbReference type="SUPFAM" id="SSF53474">
    <property type="entry name" value="alpha/beta-Hydrolases"/>
    <property type="match status" value="1"/>
</dbReference>
<evidence type="ECO:0000259" key="1">
    <source>
        <dbReference type="Pfam" id="PF12697"/>
    </source>
</evidence>
<dbReference type="GO" id="GO:0016787">
    <property type="term" value="F:hydrolase activity"/>
    <property type="evidence" value="ECO:0007669"/>
    <property type="project" value="UniProtKB-KW"/>
</dbReference>
<feature type="domain" description="AB hydrolase-1" evidence="1">
    <location>
        <begin position="36"/>
        <end position="269"/>
    </location>
</feature>
<dbReference type="Pfam" id="PF12697">
    <property type="entry name" value="Abhydrolase_6"/>
    <property type="match status" value="1"/>
</dbReference>
<dbReference type="Gene3D" id="3.40.50.1820">
    <property type="entry name" value="alpha/beta hydrolase"/>
    <property type="match status" value="1"/>
</dbReference>
<dbReference type="InterPro" id="IPR029058">
    <property type="entry name" value="AB_hydrolase_fold"/>
</dbReference>
<dbReference type="EMBL" id="JADEXP010000100">
    <property type="protein sequence ID" value="MBE9067516.1"/>
    <property type="molecule type" value="Genomic_DNA"/>
</dbReference>
<dbReference type="Proteomes" id="UP000615026">
    <property type="component" value="Unassembled WGS sequence"/>
</dbReference>